<name>A0AAE3YGL1_9MICC</name>
<dbReference type="Proteomes" id="UP001247307">
    <property type="component" value="Unassembled WGS sequence"/>
</dbReference>
<evidence type="ECO:0000313" key="1">
    <source>
        <dbReference type="EMBL" id="MDR6891421.1"/>
    </source>
</evidence>
<dbReference type="InterPro" id="IPR045596">
    <property type="entry name" value="DUF6459"/>
</dbReference>
<protein>
    <submittedName>
        <fullName evidence="1">Uncharacterized protein</fullName>
    </submittedName>
</protein>
<sequence>MRDARPLDSLAGVDLAPAHFGPLGRVFMADPGIPPEVPATARAAACLLLDIFAGARPARHLERGATAEVTAKVAIRTALMLERRDGRAQWARARFAGPAFGSTAIHAAGAGAYEATILFHDGRRVRACAMRLEYRRLRWTITELELG</sequence>
<evidence type="ECO:0000313" key="2">
    <source>
        <dbReference type="Proteomes" id="UP001247307"/>
    </source>
</evidence>
<comment type="caution">
    <text evidence="1">The sequence shown here is derived from an EMBL/GenBank/DDBJ whole genome shotgun (WGS) entry which is preliminary data.</text>
</comment>
<dbReference type="RefSeq" id="WP_309849196.1">
    <property type="nucleotide sequence ID" value="NZ_BAAAIU010000024.1"/>
</dbReference>
<dbReference type="Pfam" id="PF20060">
    <property type="entry name" value="DUF6459"/>
    <property type="match status" value="1"/>
</dbReference>
<organism evidence="1 2">
    <name type="scientific">Falsarthrobacter nasiphocae</name>
    <dbReference type="NCBI Taxonomy" id="189863"/>
    <lineage>
        <taxon>Bacteria</taxon>
        <taxon>Bacillati</taxon>
        <taxon>Actinomycetota</taxon>
        <taxon>Actinomycetes</taxon>
        <taxon>Micrococcales</taxon>
        <taxon>Micrococcaceae</taxon>
        <taxon>Falsarthrobacter</taxon>
    </lineage>
</organism>
<dbReference type="EMBL" id="JAVDUI010000001">
    <property type="protein sequence ID" value="MDR6891421.1"/>
    <property type="molecule type" value="Genomic_DNA"/>
</dbReference>
<reference evidence="1" key="1">
    <citation type="submission" date="2023-07" db="EMBL/GenBank/DDBJ databases">
        <title>Sequencing the genomes of 1000 actinobacteria strains.</title>
        <authorList>
            <person name="Klenk H.-P."/>
        </authorList>
    </citation>
    <scope>NUCLEOTIDE SEQUENCE</scope>
    <source>
        <strain evidence="1">DSM 13988</strain>
    </source>
</reference>
<dbReference type="AlphaFoldDB" id="A0AAE3YGL1"/>
<accession>A0AAE3YGL1</accession>
<keyword evidence="2" id="KW-1185">Reference proteome</keyword>
<proteinExistence type="predicted"/>
<gene>
    <name evidence="1" type="ORF">J2S35_000361</name>
</gene>